<dbReference type="InterPro" id="IPR055396">
    <property type="entry name" value="DUF7088"/>
</dbReference>
<keyword evidence="12" id="KW-1185">Reference proteome</keyword>
<protein>
    <submittedName>
        <fullName evidence="11">ABC transporter permease</fullName>
    </submittedName>
</protein>
<dbReference type="InterPro" id="IPR019196">
    <property type="entry name" value="ABC_transp_unknown"/>
</dbReference>
<dbReference type="OrthoDB" id="9794512at2"/>
<dbReference type="GO" id="GO:0140359">
    <property type="term" value="F:ABC-type transporter activity"/>
    <property type="evidence" value="ECO:0007669"/>
    <property type="project" value="InterPro"/>
</dbReference>
<keyword evidence="3 8" id="KW-0812">Transmembrane</keyword>
<dbReference type="Pfam" id="PF12679">
    <property type="entry name" value="ABC2_membrane_2"/>
    <property type="match status" value="1"/>
</dbReference>
<dbReference type="PANTHER" id="PTHR30294:SF29">
    <property type="entry name" value="MULTIDRUG ABC TRANSPORTER PERMEASE YBHS-RELATED"/>
    <property type="match status" value="1"/>
</dbReference>
<evidence type="ECO:0000256" key="1">
    <source>
        <dbReference type="ARBA" id="ARBA00004651"/>
    </source>
</evidence>
<dbReference type="RefSeq" id="WP_068853034.1">
    <property type="nucleotide sequence ID" value="NZ_LYDR01000158.1"/>
</dbReference>
<keyword evidence="2" id="KW-1003">Cell membrane</keyword>
<feature type="transmembrane region" description="Helical" evidence="8">
    <location>
        <begin position="214"/>
        <end position="233"/>
    </location>
</feature>
<comment type="subcellular location">
    <subcellularLocation>
        <location evidence="1">Cell membrane</location>
        <topology evidence="1">Multi-pass membrane protein</topology>
    </subcellularLocation>
</comment>
<feature type="transmembrane region" description="Helical" evidence="8">
    <location>
        <begin position="15"/>
        <end position="38"/>
    </location>
</feature>
<feature type="coiled-coil region" evidence="6">
    <location>
        <begin position="761"/>
        <end position="851"/>
    </location>
</feature>
<organism evidence="11 12">
    <name type="scientific">Planctopirus hydrillae</name>
    <dbReference type="NCBI Taxonomy" id="1841610"/>
    <lineage>
        <taxon>Bacteria</taxon>
        <taxon>Pseudomonadati</taxon>
        <taxon>Planctomycetota</taxon>
        <taxon>Planctomycetia</taxon>
        <taxon>Planctomycetales</taxon>
        <taxon>Planctomycetaceae</taxon>
        <taxon>Planctopirus</taxon>
    </lineage>
</organism>
<dbReference type="Pfam" id="PF09822">
    <property type="entry name" value="ABC_transp_aux"/>
    <property type="match status" value="1"/>
</dbReference>
<sequence length="891" mass="99317">MLRSHVIFSIFQRNFWSYFSGAIGYLFIMVFVSAGAWFAFREEFFTYNQANLAQLNLYFPQLLLFVVPAITMSVWSEERKLGTDELLFTLPVSDIEVLLGKYLAVIGVYSVTLIFSLTHCLVLLMIGNPDIWQLSANYLGFWLAGCALLSAGMLASYLTSSATVAFIIGLVLCLPAVFIMNVPIPAPFSSLFGNELSLETFGIRYHFQPFGNGIVRFSSLVYFGSFTILMLYINRVLIGYRHWSGGKNGSAMGWQYLIRTVSLAVALISLNLILANANFAFDFTQEKLYTISPTTRQTLTSINTDRPVTIQAFISRQVPREYASVRTSLIGLLGQYAQIGRGKLSVRIVDVEPFSEAAEEAKAFGIEARKVQSERGGRIQMEDVYLGAVINSGANEVVIPFFDVALPIEYELTRSIQTVSEEKRKTVGILETDAKLMGGFDMQSFRNSPEWRIVTELKKQYNVESVSPAAAIDDKKYDVLIAVLPSSLSTPDMGNLVDYVRKGRPTLIFDDPIPATNVELAPRQPRPRAGGMMGGMSPPGEPKADGGKATSLVNLLGIQWNYDEVVFDNTIKVLHPEFSDVVRPEIVAISTKSGVKNAFSMTSPVTSGLQEVLLFFSGTIRKRDKANVKVTPLMQTGPDSGLIGWADLVRPGFFGGGLQIVEDPPRIKDEYSHIVACRIEGDTAAGGPPVNVIYVADTDLIADWFFQVRERRLLNLDLDNVTFVLNAVDLLADDQTFIDLRKRRAKARTLTAVERQTAPFVKQRSDEQQKANEEAKQALDQAKERLKAEVEKIRKDDSLDDIAKLQALSIAQESETRKVQVAESNIEQLKQQKLEKNQRQTDRQIRVVEQNFFLAAFLLAPIPPAILGLLVLLIRLRNEQNDITPSRRIKS</sequence>
<feature type="domain" description="DUF7088" evidence="10">
    <location>
        <begin position="285"/>
        <end position="390"/>
    </location>
</feature>
<dbReference type="GO" id="GO:0005886">
    <property type="term" value="C:plasma membrane"/>
    <property type="evidence" value="ECO:0007669"/>
    <property type="project" value="UniProtKB-SubCell"/>
</dbReference>
<evidence type="ECO:0000256" key="3">
    <source>
        <dbReference type="ARBA" id="ARBA00022692"/>
    </source>
</evidence>
<evidence type="ECO:0000259" key="9">
    <source>
        <dbReference type="Pfam" id="PF09822"/>
    </source>
</evidence>
<dbReference type="AlphaFoldDB" id="A0A1C3E411"/>
<evidence type="ECO:0000256" key="4">
    <source>
        <dbReference type="ARBA" id="ARBA00022989"/>
    </source>
</evidence>
<feature type="transmembrane region" description="Helical" evidence="8">
    <location>
        <begin position="254"/>
        <end position="274"/>
    </location>
</feature>
<keyword evidence="6" id="KW-0175">Coiled coil</keyword>
<feature type="domain" description="ABC-type uncharacterised transport system" evidence="9">
    <location>
        <begin position="424"/>
        <end position="727"/>
    </location>
</feature>
<gene>
    <name evidence="11" type="ORF">A6X21_14070</name>
</gene>
<feature type="transmembrane region" description="Helical" evidence="8">
    <location>
        <begin position="58"/>
        <end position="75"/>
    </location>
</feature>
<evidence type="ECO:0000256" key="2">
    <source>
        <dbReference type="ARBA" id="ARBA00022475"/>
    </source>
</evidence>
<proteinExistence type="predicted"/>
<feature type="compositionally biased region" description="Low complexity" evidence="7">
    <location>
        <begin position="527"/>
        <end position="538"/>
    </location>
</feature>
<evidence type="ECO:0000313" key="12">
    <source>
        <dbReference type="Proteomes" id="UP000094828"/>
    </source>
</evidence>
<feature type="transmembrane region" description="Helical" evidence="8">
    <location>
        <begin position="164"/>
        <end position="184"/>
    </location>
</feature>
<evidence type="ECO:0000256" key="6">
    <source>
        <dbReference type="SAM" id="Coils"/>
    </source>
</evidence>
<evidence type="ECO:0000256" key="8">
    <source>
        <dbReference type="SAM" id="Phobius"/>
    </source>
</evidence>
<comment type="caution">
    <text evidence="11">The sequence shown here is derived from an EMBL/GenBank/DDBJ whole genome shotgun (WGS) entry which is preliminary data.</text>
</comment>
<dbReference type="PANTHER" id="PTHR30294">
    <property type="entry name" value="MEMBRANE COMPONENT OF ABC TRANSPORTER YHHJ-RELATED"/>
    <property type="match status" value="1"/>
</dbReference>
<feature type="transmembrane region" description="Helical" evidence="8">
    <location>
        <begin position="852"/>
        <end position="874"/>
    </location>
</feature>
<reference evidence="11 12" key="1">
    <citation type="submission" date="2016-05" db="EMBL/GenBank/DDBJ databases">
        <title>Genomic and physiological characterization of Planctopirus sp. isolated from fresh water lake.</title>
        <authorList>
            <person name="Subhash Y."/>
            <person name="Ramana C."/>
        </authorList>
    </citation>
    <scope>NUCLEOTIDE SEQUENCE [LARGE SCALE GENOMIC DNA]</scope>
    <source>
        <strain evidence="11 12">JC280</strain>
    </source>
</reference>
<keyword evidence="4 8" id="KW-1133">Transmembrane helix</keyword>
<dbReference type="EMBL" id="LYDR01000158">
    <property type="protein sequence ID" value="ODA27992.1"/>
    <property type="molecule type" value="Genomic_DNA"/>
</dbReference>
<name>A0A1C3E411_9PLAN</name>
<accession>A0A1C3E411</accession>
<dbReference type="Proteomes" id="UP000094828">
    <property type="component" value="Unassembled WGS sequence"/>
</dbReference>
<dbReference type="InterPro" id="IPR051449">
    <property type="entry name" value="ABC-2_transporter_component"/>
</dbReference>
<evidence type="ECO:0000256" key="5">
    <source>
        <dbReference type="ARBA" id="ARBA00023136"/>
    </source>
</evidence>
<dbReference type="STRING" id="1841610.A6X21_14070"/>
<keyword evidence="5 8" id="KW-0472">Membrane</keyword>
<dbReference type="Pfam" id="PF23357">
    <property type="entry name" value="DUF7088"/>
    <property type="match status" value="1"/>
</dbReference>
<evidence type="ECO:0000256" key="7">
    <source>
        <dbReference type="SAM" id="MobiDB-lite"/>
    </source>
</evidence>
<feature type="transmembrane region" description="Helical" evidence="8">
    <location>
        <begin position="138"/>
        <end position="157"/>
    </location>
</feature>
<evidence type="ECO:0000259" key="10">
    <source>
        <dbReference type="Pfam" id="PF23357"/>
    </source>
</evidence>
<evidence type="ECO:0000313" key="11">
    <source>
        <dbReference type="EMBL" id="ODA27992.1"/>
    </source>
</evidence>
<feature type="region of interest" description="Disordered" evidence="7">
    <location>
        <begin position="517"/>
        <end position="547"/>
    </location>
</feature>
<feature type="transmembrane region" description="Helical" evidence="8">
    <location>
        <begin position="102"/>
        <end position="126"/>
    </location>
</feature>